<accession>A0ABD6BY00</accession>
<evidence type="ECO:0000313" key="1">
    <source>
        <dbReference type="EMBL" id="MFD1569976.1"/>
    </source>
</evidence>
<proteinExistence type="predicted"/>
<comment type="caution">
    <text evidence="1">The sequence shown here is derived from an EMBL/GenBank/DDBJ whole genome shotgun (WGS) entry which is preliminary data.</text>
</comment>
<sequence length="159" mass="17547">MDADERSLADDEDAWERVIEECQDIADEHREKGWSVVVPVPDDVRPVPGPETADDRVGLDAVVSQEAFDSLTDLLADAPLDEFESYRATADGVVYLTLVFRATETGSALCLPLSYSVIDAEQMLDRVRDGDVMTTYCHPPGGDAIEFRHEDPTPLLPPQ</sequence>
<keyword evidence="2" id="KW-1185">Reference proteome</keyword>
<dbReference type="EMBL" id="JBHUDB010000001">
    <property type="protein sequence ID" value="MFD1569976.1"/>
    <property type="molecule type" value="Genomic_DNA"/>
</dbReference>
<evidence type="ECO:0000313" key="2">
    <source>
        <dbReference type="Proteomes" id="UP001597185"/>
    </source>
</evidence>
<dbReference type="Pfam" id="PF24373">
    <property type="entry name" value="DUF7529"/>
    <property type="match status" value="1"/>
</dbReference>
<dbReference type="RefSeq" id="WP_256416683.1">
    <property type="nucleotide sequence ID" value="NZ_JANHDL010000001.1"/>
</dbReference>
<protein>
    <submittedName>
        <fullName evidence="1">Uncharacterized protein</fullName>
    </submittedName>
</protein>
<organism evidence="1 2">
    <name type="scientific">Halorubrum laminariae</name>
    <dbReference type="NCBI Taxonomy" id="1433523"/>
    <lineage>
        <taxon>Archaea</taxon>
        <taxon>Methanobacteriati</taxon>
        <taxon>Methanobacteriota</taxon>
        <taxon>Stenosarchaea group</taxon>
        <taxon>Halobacteria</taxon>
        <taxon>Halobacteriales</taxon>
        <taxon>Haloferacaceae</taxon>
        <taxon>Halorubrum</taxon>
    </lineage>
</organism>
<dbReference type="InterPro" id="IPR055951">
    <property type="entry name" value="DUF7529"/>
</dbReference>
<dbReference type="Proteomes" id="UP001597185">
    <property type="component" value="Unassembled WGS sequence"/>
</dbReference>
<name>A0ABD6BY00_9EURY</name>
<dbReference type="AlphaFoldDB" id="A0ABD6BY00"/>
<gene>
    <name evidence="1" type="ORF">ACFR9T_05165</name>
</gene>
<reference evidence="1 2" key="1">
    <citation type="journal article" date="2019" name="Int. J. Syst. Evol. Microbiol.">
        <title>The Global Catalogue of Microorganisms (GCM) 10K type strain sequencing project: providing services to taxonomists for standard genome sequencing and annotation.</title>
        <authorList>
            <consortium name="The Broad Institute Genomics Platform"/>
            <consortium name="The Broad Institute Genome Sequencing Center for Infectious Disease"/>
            <person name="Wu L."/>
            <person name="Ma J."/>
        </authorList>
    </citation>
    <scope>NUCLEOTIDE SEQUENCE [LARGE SCALE GENOMIC DNA]</scope>
    <source>
        <strain evidence="1 2">CGMCC 1.12689</strain>
    </source>
</reference>